<dbReference type="EMBL" id="JBHFFA010000001">
    <property type="protein sequence ID" value="KAL2652100.1"/>
    <property type="molecule type" value="Genomic_DNA"/>
</dbReference>
<organism evidence="1 2">
    <name type="scientific">Riccia fluitans</name>
    <dbReference type="NCBI Taxonomy" id="41844"/>
    <lineage>
        <taxon>Eukaryota</taxon>
        <taxon>Viridiplantae</taxon>
        <taxon>Streptophyta</taxon>
        <taxon>Embryophyta</taxon>
        <taxon>Marchantiophyta</taxon>
        <taxon>Marchantiopsida</taxon>
        <taxon>Marchantiidae</taxon>
        <taxon>Marchantiales</taxon>
        <taxon>Ricciaceae</taxon>
        <taxon>Riccia</taxon>
    </lineage>
</organism>
<dbReference type="Proteomes" id="UP001605036">
    <property type="component" value="Unassembled WGS sequence"/>
</dbReference>
<sequence>MDSAATSSQNSPLDNFVFAWRKMHDLAKKLQYSEVTRLSELNSLRLQLESLSLVGTPEAEEQTLLIAEEIARLQALGRTSMEVVEQRQVSSFGRHFVALFSEKVQKEKEQVYDSCFDHGDR</sequence>
<dbReference type="AlphaFoldDB" id="A0ABD1ZMD3"/>
<accession>A0ABD1ZMD3</accession>
<protein>
    <submittedName>
        <fullName evidence="1">Uncharacterized protein</fullName>
    </submittedName>
</protein>
<name>A0ABD1ZMD3_9MARC</name>
<evidence type="ECO:0000313" key="1">
    <source>
        <dbReference type="EMBL" id="KAL2652100.1"/>
    </source>
</evidence>
<evidence type="ECO:0000313" key="2">
    <source>
        <dbReference type="Proteomes" id="UP001605036"/>
    </source>
</evidence>
<comment type="caution">
    <text evidence="1">The sequence shown here is derived from an EMBL/GenBank/DDBJ whole genome shotgun (WGS) entry which is preliminary data.</text>
</comment>
<proteinExistence type="predicted"/>
<reference evidence="1 2" key="1">
    <citation type="submission" date="2024-09" db="EMBL/GenBank/DDBJ databases">
        <title>Chromosome-scale assembly of Riccia fluitans.</title>
        <authorList>
            <person name="Paukszto L."/>
            <person name="Sawicki J."/>
            <person name="Karawczyk K."/>
            <person name="Piernik-Szablinska J."/>
            <person name="Szczecinska M."/>
            <person name="Mazdziarz M."/>
        </authorList>
    </citation>
    <scope>NUCLEOTIDE SEQUENCE [LARGE SCALE GENOMIC DNA]</scope>
    <source>
        <strain evidence="1">Rf_01</strain>
        <tissue evidence="1">Aerial parts of the thallus</tissue>
    </source>
</reference>
<gene>
    <name evidence="1" type="ORF">R1flu_020228</name>
</gene>
<keyword evidence="2" id="KW-1185">Reference proteome</keyword>